<dbReference type="GO" id="GO:0006281">
    <property type="term" value="P:DNA repair"/>
    <property type="evidence" value="ECO:0007669"/>
    <property type="project" value="UniProtKB-UniRule"/>
</dbReference>
<dbReference type="VEuPathDB" id="CryptoDB:GY17_00003770"/>
<dbReference type="PANTHER" id="PTHR20208:SF13">
    <property type="entry name" value="STRUCTURE-SPECIFIC ENDONUCLEASE SUBUNIT SLX1"/>
    <property type="match status" value="1"/>
</dbReference>
<evidence type="ECO:0000256" key="5">
    <source>
        <dbReference type="ARBA" id="ARBA00023172"/>
    </source>
</evidence>
<keyword evidence="6 8" id="KW-0234">DNA repair</keyword>
<comment type="cofactor">
    <cofactor evidence="8">
        <name>a divalent metal cation</name>
        <dbReference type="ChEBI" id="CHEBI:60240"/>
    </cofactor>
</comment>
<comment type="similarity">
    <text evidence="8">Belongs to the SLX1 family.</text>
</comment>
<evidence type="ECO:0000256" key="2">
    <source>
        <dbReference type="ARBA" id="ARBA00022759"/>
    </source>
</evidence>
<protein>
    <recommendedName>
        <fullName evidence="8">Structure-specific endonuclease subunit SLX1 homolog</fullName>
        <ecNumber evidence="8">3.1.-.-</ecNumber>
    </recommendedName>
</protein>
<reference evidence="10" key="2">
    <citation type="submission" date="2015-08" db="EMBL/GenBank/DDBJ databases">
        <authorList>
            <person name="Babu N.S."/>
            <person name="Beckwith C.J."/>
            <person name="Beseler K.G."/>
            <person name="Brison A."/>
            <person name="Carone J.V."/>
            <person name="Caskin T.P."/>
            <person name="Diamond M."/>
            <person name="Durham M.E."/>
            <person name="Foxe J.M."/>
            <person name="Go M."/>
            <person name="Henderson B.A."/>
            <person name="Jones I.B."/>
            <person name="McGettigan J.A."/>
            <person name="Micheletti S.J."/>
            <person name="Nasrallah M.E."/>
            <person name="Ortiz D."/>
            <person name="Piller C.R."/>
            <person name="Privatt S.R."/>
            <person name="Schneider S.L."/>
            <person name="Sharp S."/>
            <person name="Smith T.C."/>
            <person name="Stanton J.D."/>
            <person name="Ullery H.E."/>
            <person name="Wilson R.J."/>
            <person name="Serrano M.G."/>
            <person name="Buck G."/>
            <person name="Lee V."/>
            <person name="Wang Y."/>
            <person name="Carvalho R."/>
            <person name="Voegtly L."/>
            <person name="Shi R."/>
            <person name="Duckworth R."/>
            <person name="Johnson A."/>
            <person name="Loviza R."/>
            <person name="Walstead R."/>
            <person name="Shah Z."/>
            <person name="Kiflezghi M."/>
            <person name="Wade K."/>
            <person name="Ball S.L."/>
            <person name="Bradley K.W."/>
            <person name="Asai D.J."/>
            <person name="Bowman C.A."/>
            <person name="Russell D.A."/>
            <person name="Pope W.H."/>
            <person name="Jacobs-Sera D."/>
            <person name="Hendrix R.W."/>
            <person name="Hatfull G.F."/>
        </authorList>
    </citation>
    <scope>NUCLEOTIDE SEQUENCE [LARGE SCALE GENOMIC DNA]</scope>
</reference>
<dbReference type="Pfam" id="PF01541">
    <property type="entry name" value="GIY-YIG"/>
    <property type="match status" value="1"/>
</dbReference>
<dbReference type="Gene3D" id="3.40.1440.10">
    <property type="entry name" value="GIY-YIG endonuclease"/>
    <property type="match status" value="1"/>
</dbReference>
<reference evidence="11 12" key="3">
    <citation type="submission" date="2017-10" db="EMBL/GenBank/DDBJ databases">
        <title>Consistent, comparative and evidence-based genome annotation and re-annotation for the closely-related species, Cryptosporidium parvum, C. hominis and C. tyzzeri.</title>
        <authorList>
            <person name="Baptista R.P."/>
            <person name="Li Y."/>
            <person name="Sateriale A."/>
            <person name="Striepen B."/>
            <person name="Kissinger J.C."/>
        </authorList>
    </citation>
    <scope>NUCLEOTIDE SEQUENCE [LARGE SCALE GENOMIC DNA]</scope>
    <source>
        <strain evidence="11">30976</strain>
    </source>
</reference>
<comment type="subcellular location">
    <subcellularLocation>
        <location evidence="8">Nucleus</location>
    </subcellularLocation>
</comment>
<evidence type="ECO:0000313" key="10">
    <source>
        <dbReference type="EMBL" id="CUV04804.1"/>
    </source>
</evidence>
<keyword evidence="3 8" id="KW-0227">DNA damage</keyword>
<evidence type="ECO:0000259" key="9">
    <source>
        <dbReference type="PROSITE" id="PS50164"/>
    </source>
</evidence>
<gene>
    <name evidence="10" type="ORF">CHUDEA2_4280</name>
    <name evidence="11" type="ORF">GY17_00003770</name>
</gene>
<keyword evidence="7 8" id="KW-0539">Nucleus</keyword>
<dbReference type="Proteomes" id="UP001429100">
    <property type="component" value="Unassembled WGS sequence"/>
</dbReference>
<proteinExistence type="inferred from homology"/>
<dbReference type="VEuPathDB" id="CryptoDB:ChTU502y2012_378g0080"/>
<dbReference type="VEuPathDB" id="CryptoDB:Chro.20460"/>
<comment type="caution">
    <text evidence="8">Lacks conserved residue(s) required for the propagation of feature annotation.</text>
</comment>
<dbReference type="CDD" id="cd10455">
    <property type="entry name" value="GIY-YIG_SLX1"/>
    <property type="match status" value="1"/>
</dbReference>
<reference evidence="11 12" key="1">
    <citation type="submission" date="2014-11" db="EMBL/GenBank/DDBJ databases">
        <title>Comparative genomic analysis of Cryptosporidium hominis reveals occurrence of genetic recombination in virulent subtypes.</title>
        <authorList>
            <person name="Guo Y."/>
            <person name="Tang K."/>
            <person name="Frace M."/>
            <person name="Li N."/>
            <person name="Roellig D.M."/>
            <person name="Sammons S."/>
            <person name="Knipe K."/>
            <person name="Rowe L."/>
            <person name="Feng Y."/>
            <person name="Xiao L."/>
        </authorList>
    </citation>
    <scope>NUCLEOTIDE SEQUENCE [LARGE SCALE GENOMIC DNA]</scope>
    <source>
        <strain evidence="11">30976</strain>
    </source>
</reference>
<dbReference type="InterPro" id="IPR000305">
    <property type="entry name" value="GIY-YIG_endonuc"/>
</dbReference>
<keyword evidence="4 8" id="KW-0378">Hydrolase</keyword>
<dbReference type="HAMAP" id="MF_03100">
    <property type="entry name" value="Endonuc_su_Slx1"/>
    <property type="match status" value="1"/>
</dbReference>
<dbReference type="InterPro" id="IPR035901">
    <property type="entry name" value="GIY-YIG_endonuc_sf"/>
</dbReference>
<dbReference type="AlphaFoldDB" id="A0A0S4TC68"/>
<keyword evidence="5 8" id="KW-0233">DNA recombination</keyword>
<evidence type="ECO:0000256" key="4">
    <source>
        <dbReference type="ARBA" id="ARBA00022801"/>
    </source>
</evidence>
<dbReference type="InterPro" id="IPR050381">
    <property type="entry name" value="SLX1_endonuclease"/>
</dbReference>
<dbReference type="GO" id="GO:0017108">
    <property type="term" value="F:5'-flap endonuclease activity"/>
    <property type="evidence" value="ECO:0007669"/>
    <property type="project" value="InterPro"/>
</dbReference>
<dbReference type="EC" id="3.1.-.-" evidence="8"/>
<evidence type="ECO:0000256" key="3">
    <source>
        <dbReference type="ARBA" id="ARBA00022763"/>
    </source>
</evidence>
<dbReference type="EMBL" id="LN877948">
    <property type="protein sequence ID" value="CUV04804.1"/>
    <property type="molecule type" value="Genomic_DNA"/>
</dbReference>
<keyword evidence="2 8" id="KW-0255">Endonuclease</keyword>
<comment type="subunit">
    <text evidence="8">Forms a heterodimer with a member of the SLX4 family.</text>
</comment>
<evidence type="ECO:0000313" key="12">
    <source>
        <dbReference type="Proteomes" id="UP001429100"/>
    </source>
</evidence>
<dbReference type="OrthoDB" id="24645at2759"/>
<evidence type="ECO:0000256" key="7">
    <source>
        <dbReference type="ARBA" id="ARBA00023242"/>
    </source>
</evidence>
<dbReference type="EMBL" id="JTAI01000043">
    <property type="protein sequence ID" value="PPS93228.1"/>
    <property type="molecule type" value="Genomic_DNA"/>
</dbReference>
<organism evidence="10">
    <name type="scientific">Cryptosporidium hominis</name>
    <dbReference type="NCBI Taxonomy" id="237895"/>
    <lineage>
        <taxon>Eukaryota</taxon>
        <taxon>Sar</taxon>
        <taxon>Alveolata</taxon>
        <taxon>Apicomplexa</taxon>
        <taxon>Conoidasida</taxon>
        <taxon>Coccidia</taxon>
        <taxon>Eucoccidiorida</taxon>
        <taxon>Eimeriorina</taxon>
        <taxon>Cryptosporidiidae</taxon>
        <taxon>Cryptosporidium</taxon>
    </lineage>
</organism>
<evidence type="ECO:0000256" key="6">
    <source>
        <dbReference type="ARBA" id="ARBA00023204"/>
    </source>
</evidence>
<evidence type="ECO:0000313" key="11">
    <source>
        <dbReference type="EMBL" id="PPS93228.1"/>
    </source>
</evidence>
<dbReference type="GO" id="GO:0006310">
    <property type="term" value="P:DNA recombination"/>
    <property type="evidence" value="ECO:0007669"/>
    <property type="project" value="UniProtKB-UniRule"/>
</dbReference>
<evidence type="ECO:0000256" key="8">
    <source>
        <dbReference type="HAMAP-Rule" id="MF_03100"/>
    </source>
</evidence>
<keyword evidence="12" id="KW-1185">Reference proteome</keyword>
<dbReference type="PANTHER" id="PTHR20208">
    <property type="entry name" value="STRUCTURE-SPECIFIC ENDONUCLEASE SUBUNIT SLX1"/>
    <property type="match status" value="1"/>
</dbReference>
<keyword evidence="1 8" id="KW-0540">Nuclease</keyword>
<comment type="function">
    <text evidence="8">Catalytic subunit of a heterodimeric structure-specific endonuclease that resolves DNA secondary structures generated during DNA repair and recombination. Has endonuclease activity towards branched DNA substrates, introducing single-strand cuts in duplex DNA close to junctions with ss-DNA.</text>
</comment>
<dbReference type="InterPro" id="IPR027520">
    <property type="entry name" value="Slx1"/>
</dbReference>
<dbReference type="Proteomes" id="UP000199752">
    <property type="component" value="Chromosome 2"/>
</dbReference>
<name>A0A0S4TC68_CRYHO</name>
<feature type="domain" description="GIY-YIG" evidence="9">
    <location>
        <begin position="6"/>
        <end position="89"/>
    </location>
</feature>
<dbReference type="VEuPathDB" id="CryptoDB:CHUDEA2_4280"/>
<accession>A0A0S4TC68</accession>
<evidence type="ECO:0000256" key="1">
    <source>
        <dbReference type="ARBA" id="ARBA00022722"/>
    </source>
</evidence>
<sequence length="410" mass="47906">MKSNIQLHYCYFLLSEAKKKASYIGYSVNPCRRLRQHNGEIKKGAKKTKSGVPWNLGICVGGFPDRVAALRFEWAWQHPNICKVTRENIESWKIVKTKKTSENKRILNKRQWSIQQRVSILLCMTTLEPWKNMNLTVFVFKDELENTIKEVIEGIKKIKISPNFTSPNILNKDYLLMFLYFGEDSFYEKGIKFLRCDYETFKEFQKPSFDCDSDSNIEDNSNVFNPEEIISHEDSFSIKCFLCQKDIGIGRNYLEFPCCTEMKVHLSCIQLWGESNNHLETVIDELFPLKEFVAPLIPLYISCPCCFKDFEWEEAKKNYIKTKNVPTESLELKEDFPVLSNGEKENYSQEENSQNKVIEDGFLEIDIDNSGNRLSYADETKQKRDILFSDDEFSEISQKCEFIDLTVDSD</sequence>
<dbReference type="PROSITE" id="PS50164">
    <property type="entry name" value="GIY_YIG"/>
    <property type="match status" value="1"/>
</dbReference>
<dbReference type="GO" id="GO:0033557">
    <property type="term" value="C:Slx1-Slx4 complex"/>
    <property type="evidence" value="ECO:0007669"/>
    <property type="project" value="UniProtKB-UniRule"/>
</dbReference>